<dbReference type="Gene3D" id="1.10.150.20">
    <property type="entry name" value="5' to 3' exonuclease, C-terminal subdomain"/>
    <property type="match status" value="1"/>
</dbReference>
<dbReference type="EMBL" id="JACRSP010000001">
    <property type="protein sequence ID" value="MBC8535716.1"/>
    <property type="molecule type" value="Genomic_DNA"/>
</dbReference>
<evidence type="ECO:0000313" key="2">
    <source>
        <dbReference type="EMBL" id="MBC8535716.1"/>
    </source>
</evidence>
<reference evidence="2" key="1">
    <citation type="submission" date="2020-08" db="EMBL/GenBank/DDBJ databases">
        <title>Genome public.</title>
        <authorList>
            <person name="Liu C."/>
            <person name="Sun Q."/>
        </authorList>
    </citation>
    <scope>NUCLEOTIDE SEQUENCE</scope>
    <source>
        <strain evidence="2">BX7</strain>
    </source>
</reference>
<dbReference type="InterPro" id="IPR007077">
    <property type="entry name" value="TfoX_C"/>
</dbReference>
<accession>A0A926HUM5</accession>
<dbReference type="Pfam" id="PF04994">
    <property type="entry name" value="TfoX_C"/>
    <property type="match status" value="1"/>
</dbReference>
<sequence length="86" mass="9453">MCEMSSLPNIGPQVARQLREAGITTAGELRAAGSRQAWLRIRAMDPSACIHRLYALEGAVRGVKKSELPPDVKAELKAFYNAEKEK</sequence>
<keyword evidence="3" id="KW-1185">Reference proteome</keyword>
<name>A0A926HUM5_9FIRM</name>
<dbReference type="PANTHER" id="PTHR36121:SF1">
    <property type="entry name" value="PROTEIN SXY"/>
    <property type="match status" value="1"/>
</dbReference>
<feature type="domain" description="TfoX C-terminal" evidence="1">
    <location>
        <begin position="3"/>
        <end position="79"/>
    </location>
</feature>
<dbReference type="InterPro" id="IPR047525">
    <property type="entry name" value="TfoX-like"/>
</dbReference>
<evidence type="ECO:0000259" key="1">
    <source>
        <dbReference type="Pfam" id="PF04994"/>
    </source>
</evidence>
<evidence type="ECO:0000313" key="3">
    <source>
        <dbReference type="Proteomes" id="UP000620366"/>
    </source>
</evidence>
<gene>
    <name evidence="2" type="ORF">H8695_03295</name>
</gene>
<dbReference type="SUPFAM" id="SSF158702">
    <property type="entry name" value="Sec63 N-terminal domain-like"/>
    <property type="match status" value="1"/>
</dbReference>
<dbReference type="RefSeq" id="WP_249299447.1">
    <property type="nucleotide sequence ID" value="NZ_JACRSP010000001.1"/>
</dbReference>
<dbReference type="AlphaFoldDB" id="A0A926HUM5"/>
<comment type="caution">
    <text evidence="2">The sequence shown here is derived from an EMBL/GenBank/DDBJ whole genome shotgun (WGS) entry which is preliminary data.</text>
</comment>
<dbReference type="Proteomes" id="UP000620366">
    <property type="component" value="Unassembled WGS sequence"/>
</dbReference>
<organism evidence="2 3">
    <name type="scientific">Feifania hominis</name>
    <dbReference type="NCBI Taxonomy" id="2763660"/>
    <lineage>
        <taxon>Bacteria</taxon>
        <taxon>Bacillati</taxon>
        <taxon>Bacillota</taxon>
        <taxon>Clostridia</taxon>
        <taxon>Eubacteriales</taxon>
        <taxon>Feifaniaceae</taxon>
        <taxon>Feifania</taxon>
    </lineage>
</organism>
<dbReference type="PANTHER" id="PTHR36121">
    <property type="entry name" value="PROTEIN SXY"/>
    <property type="match status" value="1"/>
</dbReference>
<proteinExistence type="predicted"/>
<protein>
    <submittedName>
        <fullName evidence="2">TfoX/Sxy family protein</fullName>
    </submittedName>
</protein>